<sequence length="599" mass="62527">MFSSLKQRKVTLFLVLTFATALVGQCQNLSKSLLKLDPFIGEAEPPKVLFSNPVTGTQNLPTNQTFSIGFSRAMNVNSCQTAFTMSPATSGFFGNTDGIILTFSPSAALNNGTYTFTLTKACEDTNGMDIANPFSASVTIGGSGGTLGTNPSVANMYVYAGTTSACNTGNASLTDFLNQSVVNACQGNPNQNQIVLNFSRPMDPNTTLSAISISPNVSGSYVWTSNAILTFTPDNALTFNQRYTVTVGGSATDSGGILMKQTYQSSFLVGSGNASPTASSVTVLSGSLAGCQAGIGSASNILTGNITNACLGNPTSNSVVFNFSLPMDTQSAQNAISFSPSISGSFAWSNGNQTLTFTSDATLGFGTRYTVVIGTSALSASLVPFAQALSASFVAGAINPSPSVQAVGLVSQPGCSQSFPGSGSSTGGNWLLGFCWWDYSQQVLSPSAYQFRGGDNGNNDSASCANQTTDDFRIIFNNYMDPGTTINAITVSRITGTSTVIRLSTWTWRDCQAAYPFGCRVLDLEFSEIESSCGGSSSFGASGDYNMSRAGFDFTTTIPYTPIAVDPNGPVYTIQVSNSATDIFGRSMTAPFSFSFVSQ</sequence>
<evidence type="ECO:0000256" key="2">
    <source>
        <dbReference type="SAM" id="SignalP"/>
    </source>
</evidence>
<feature type="domain" description="SbsA Ig-like" evidence="3">
    <location>
        <begin position="44"/>
        <end position="135"/>
    </location>
</feature>
<dbReference type="Proteomes" id="UP000297453">
    <property type="component" value="Unassembled WGS sequence"/>
</dbReference>
<feature type="domain" description="SbsA Ig-like" evidence="3">
    <location>
        <begin position="187"/>
        <end position="267"/>
    </location>
</feature>
<evidence type="ECO:0000259" key="3">
    <source>
        <dbReference type="Pfam" id="PF13205"/>
    </source>
</evidence>
<keyword evidence="5" id="KW-1185">Reference proteome</keyword>
<gene>
    <name evidence="4" type="ORF">EHO59_12940</name>
</gene>
<proteinExistence type="predicted"/>
<dbReference type="InterPro" id="IPR032812">
    <property type="entry name" value="SbsA_Ig"/>
</dbReference>
<comment type="caution">
    <text evidence="4">The sequence shown here is derived from an EMBL/GenBank/DDBJ whole genome shotgun (WGS) entry which is preliminary data.</text>
</comment>
<dbReference type="Gene3D" id="2.60.40.3710">
    <property type="match status" value="2"/>
</dbReference>
<evidence type="ECO:0000313" key="5">
    <source>
        <dbReference type="Proteomes" id="UP000297453"/>
    </source>
</evidence>
<feature type="domain" description="SbsA Ig-like" evidence="3">
    <location>
        <begin position="312"/>
        <end position="380"/>
    </location>
</feature>
<reference evidence="4" key="1">
    <citation type="journal article" date="2019" name="PLoS Negl. Trop. Dis.">
        <title>Revisiting the worldwide diversity of Leptospira species in the environment.</title>
        <authorList>
            <person name="Vincent A.T."/>
            <person name="Schiettekatte O."/>
            <person name="Bourhy P."/>
            <person name="Veyrier F.J."/>
            <person name="Picardeau M."/>
        </authorList>
    </citation>
    <scope>NUCLEOTIDE SEQUENCE [LARGE SCALE GENOMIC DNA]</scope>
    <source>
        <strain evidence="4">SSS9</strain>
    </source>
</reference>
<dbReference type="Pfam" id="PF13205">
    <property type="entry name" value="Big_5"/>
    <property type="match status" value="3"/>
</dbReference>
<protein>
    <recommendedName>
        <fullName evidence="3">SbsA Ig-like domain-containing protein</fullName>
    </recommendedName>
</protein>
<feature type="chain" id="PRO_5020714630" description="SbsA Ig-like domain-containing protein" evidence="2">
    <location>
        <begin position="22"/>
        <end position="599"/>
    </location>
</feature>
<feature type="signal peptide" evidence="2">
    <location>
        <begin position="1"/>
        <end position="21"/>
    </location>
</feature>
<evidence type="ECO:0000313" key="4">
    <source>
        <dbReference type="EMBL" id="TGK01119.1"/>
    </source>
</evidence>
<keyword evidence="1 2" id="KW-0732">Signal</keyword>
<dbReference type="OrthoDB" id="343030at2"/>
<dbReference type="RefSeq" id="WP_135589139.1">
    <property type="nucleotide sequence ID" value="NZ_RQEP01000018.1"/>
</dbReference>
<evidence type="ECO:0000256" key="1">
    <source>
        <dbReference type="ARBA" id="ARBA00022729"/>
    </source>
</evidence>
<organism evidence="4 5">
    <name type="scientific">Leptospira semungkisensis</name>
    <dbReference type="NCBI Taxonomy" id="2484985"/>
    <lineage>
        <taxon>Bacteria</taxon>
        <taxon>Pseudomonadati</taxon>
        <taxon>Spirochaetota</taxon>
        <taxon>Spirochaetia</taxon>
        <taxon>Leptospirales</taxon>
        <taxon>Leptospiraceae</taxon>
        <taxon>Leptospira</taxon>
    </lineage>
</organism>
<accession>A0A4V3JB67</accession>
<name>A0A4V3JB67_9LEPT</name>
<dbReference type="EMBL" id="RQEP01000018">
    <property type="protein sequence ID" value="TGK01119.1"/>
    <property type="molecule type" value="Genomic_DNA"/>
</dbReference>
<dbReference type="AlphaFoldDB" id="A0A4V3JB67"/>